<sequence>MLVLLLLLPLIPIVITAPAGATIDTVVDFDEYVQISGQFARTTYTPPVNEKEAEKWSMKVKAPDMAKRTCEEKLTLALLTVCAGSCNTGRQELVSKELCNNVEMKDAEIQGACCPEMLPKKTKKKKNSNNST</sequence>
<name>A0A1I7TVG1_9PELO</name>
<reference evidence="3" key="1">
    <citation type="submission" date="2016-11" db="UniProtKB">
        <authorList>
            <consortium name="WormBaseParasite"/>
        </authorList>
    </citation>
    <scope>IDENTIFICATION</scope>
</reference>
<dbReference type="eggNOG" id="ENOG502T3KH">
    <property type="taxonomic scope" value="Eukaryota"/>
</dbReference>
<organism evidence="2 3">
    <name type="scientific">Caenorhabditis tropicalis</name>
    <dbReference type="NCBI Taxonomy" id="1561998"/>
    <lineage>
        <taxon>Eukaryota</taxon>
        <taxon>Metazoa</taxon>
        <taxon>Ecdysozoa</taxon>
        <taxon>Nematoda</taxon>
        <taxon>Chromadorea</taxon>
        <taxon>Rhabditida</taxon>
        <taxon>Rhabditina</taxon>
        <taxon>Rhabditomorpha</taxon>
        <taxon>Rhabditoidea</taxon>
        <taxon>Rhabditidae</taxon>
        <taxon>Peloderinae</taxon>
        <taxon>Caenorhabditis</taxon>
    </lineage>
</organism>
<dbReference type="WBParaSite" id="Csp11.Scaffold629.g12190.t1">
    <property type="protein sequence ID" value="Csp11.Scaffold629.g12190.t1"/>
    <property type="gene ID" value="Csp11.Scaffold629.g12190"/>
</dbReference>
<protein>
    <submittedName>
        <fullName evidence="3">Secreted protein</fullName>
    </submittedName>
</protein>
<evidence type="ECO:0000256" key="1">
    <source>
        <dbReference type="SAM" id="SignalP"/>
    </source>
</evidence>
<evidence type="ECO:0000313" key="2">
    <source>
        <dbReference type="Proteomes" id="UP000095282"/>
    </source>
</evidence>
<dbReference type="Gene3D" id="1.10.100.10">
    <property type="entry name" value="Insulin-like"/>
    <property type="match status" value="1"/>
</dbReference>
<feature type="signal peptide" evidence="1">
    <location>
        <begin position="1"/>
        <end position="16"/>
    </location>
</feature>
<feature type="chain" id="PRO_5009308025" evidence="1">
    <location>
        <begin position="17"/>
        <end position="132"/>
    </location>
</feature>
<keyword evidence="1" id="KW-0732">Signal</keyword>
<dbReference type="AlphaFoldDB" id="A0A1I7TVG1"/>
<dbReference type="Proteomes" id="UP000095282">
    <property type="component" value="Unplaced"/>
</dbReference>
<keyword evidence="2" id="KW-1185">Reference proteome</keyword>
<proteinExistence type="predicted"/>
<evidence type="ECO:0000313" key="3">
    <source>
        <dbReference type="WBParaSite" id="Csp11.Scaffold629.g12190.t1"/>
    </source>
</evidence>
<accession>A0A1I7TVG1</accession>